<dbReference type="EMBL" id="OJIN01000196">
    <property type="protein sequence ID" value="SPD75343.1"/>
    <property type="molecule type" value="Genomic_DNA"/>
</dbReference>
<keyword evidence="5 7" id="KW-1133">Transmembrane helix</keyword>
<dbReference type="SUPFAM" id="SSF161098">
    <property type="entry name" value="MetI-like"/>
    <property type="match status" value="1"/>
</dbReference>
<evidence type="ECO:0000256" key="6">
    <source>
        <dbReference type="ARBA" id="ARBA00023136"/>
    </source>
</evidence>
<evidence type="ECO:0000313" key="9">
    <source>
        <dbReference type="EMBL" id="SPD75343.1"/>
    </source>
</evidence>
<evidence type="ECO:0000256" key="1">
    <source>
        <dbReference type="ARBA" id="ARBA00004651"/>
    </source>
</evidence>
<organism evidence="9">
    <name type="scientific">uncultured Desulfobacterium sp</name>
    <dbReference type="NCBI Taxonomy" id="201089"/>
    <lineage>
        <taxon>Bacteria</taxon>
        <taxon>Pseudomonadati</taxon>
        <taxon>Thermodesulfobacteriota</taxon>
        <taxon>Desulfobacteria</taxon>
        <taxon>Desulfobacterales</taxon>
        <taxon>Desulfobacteriaceae</taxon>
        <taxon>Desulfobacterium</taxon>
        <taxon>environmental samples</taxon>
    </lineage>
</organism>
<feature type="transmembrane region" description="Helical" evidence="7">
    <location>
        <begin position="213"/>
        <end position="231"/>
    </location>
</feature>
<keyword evidence="2 7" id="KW-0813">Transport</keyword>
<dbReference type="InterPro" id="IPR035906">
    <property type="entry name" value="MetI-like_sf"/>
</dbReference>
<feature type="transmembrane region" description="Helical" evidence="7">
    <location>
        <begin position="96"/>
        <end position="115"/>
    </location>
</feature>
<comment type="subcellular location">
    <subcellularLocation>
        <location evidence="1 7">Cell membrane</location>
        <topology evidence="1 7">Multi-pass membrane protein</topology>
    </subcellularLocation>
</comment>
<dbReference type="InterPro" id="IPR000515">
    <property type="entry name" value="MetI-like"/>
</dbReference>
<dbReference type="PANTHER" id="PTHR30151">
    <property type="entry name" value="ALKANE SULFONATE ABC TRANSPORTER-RELATED, MEMBRANE SUBUNIT"/>
    <property type="match status" value="1"/>
</dbReference>
<dbReference type="GO" id="GO:0005886">
    <property type="term" value="C:plasma membrane"/>
    <property type="evidence" value="ECO:0007669"/>
    <property type="project" value="UniProtKB-SubCell"/>
</dbReference>
<protein>
    <submittedName>
        <fullName evidence="9">Binding protein-dependent transport system, inner membrane component</fullName>
    </submittedName>
</protein>
<dbReference type="CDD" id="cd06261">
    <property type="entry name" value="TM_PBP2"/>
    <property type="match status" value="1"/>
</dbReference>
<sequence length="256" mass="27933">MQFNFKKMISPLCVLALWEIIGRFIWVDPFFFPPPTAMLRELYAMTITGEVFPHIGVSIVRALSGYILAAIVGLTLGLLVAWSTVVEDIADPLIELIRPISTFALVPVMFVWFGIGNGSKVAIIFKACFFPIVLNTIAGIKGVDKKLIQAARSLGAEGIQLWIKVLIPAALPMIITGLRISTAMSMLAIVGVEMIAADSGIGFLVIDAQRTFATARMFAGIIVISAIGFTFDRIARFIEGRILVWHTETSLSGRMT</sequence>
<dbReference type="Pfam" id="PF00528">
    <property type="entry name" value="BPD_transp_1"/>
    <property type="match status" value="1"/>
</dbReference>
<evidence type="ECO:0000256" key="5">
    <source>
        <dbReference type="ARBA" id="ARBA00022989"/>
    </source>
</evidence>
<keyword evidence="3" id="KW-1003">Cell membrane</keyword>
<feature type="transmembrane region" description="Helical" evidence="7">
    <location>
        <begin position="121"/>
        <end position="140"/>
    </location>
</feature>
<name>A0A445N0Y7_9BACT</name>
<comment type="similarity">
    <text evidence="7">Belongs to the binding-protein-dependent transport system permease family.</text>
</comment>
<feature type="domain" description="ABC transmembrane type-1" evidence="8">
    <location>
        <begin position="55"/>
        <end position="235"/>
    </location>
</feature>
<feature type="transmembrane region" description="Helical" evidence="7">
    <location>
        <begin position="161"/>
        <end position="180"/>
    </location>
</feature>
<evidence type="ECO:0000259" key="8">
    <source>
        <dbReference type="PROSITE" id="PS50928"/>
    </source>
</evidence>
<dbReference type="FunFam" id="1.10.3720.10:FF:000003">
    <property type="entry name" value="Aliphatic sulfonate ABC transporter permease"/>
    <property type="match status" value="1"/>
</dbReference>
<accession>A0A445N0Y7</accession>
<dbReference type="GO" id="GO:0042918">
    <property type="term" value="P:alkanesulfonate transmembrane transport"/>
    <property type="evidence" value="ECO:0007669"/>
    <property type="project" value="UniProtKB-ARBA"/>
</dbReference>
<feature type="transmembrane region" description="Helical" evidence="7">
    <location>
        <begin position="186"/>
        <end position="206"/>
    </location>
</feature>
<reference evidence="9" key="1">
    <citation type="submission" date="2018-01" db="EMBL/GenBank/DDBJ databases">
        <authorList>
            <person name="Regsiter A."/>
            <person name="William W."/>
        </authorList>
    </citation>
    <scope>NUCLEOTIDE SEQUENCE</scope>
    <source>
        <strain evidence="9">TRIP AH-1</strain>
    </source>
</reference>
<dbReference type="PROSITE" id="PS50928">
    <property type="entry name" value="ABC_TM1"/>
    <property type="match status" value="1"/>
</dbReference>
<feature type="transmembrane region" description="Helical" evidence="7">
    <location>
        <begin position="63"/>
        <end position="84"/>
    </location>
</feature>
<evidence type="ECO:0000256" key="3">
    <source>
        <dbReference type="ARBA" id="ARBA00022475"/>
    </source>
</evidence>
<proteinExistence type="inferred from homology"/>
<dbReference type="Gene3D" id="1.10.3720.10">
    <property type="entry name" value="MetI-like"/>
    <property type="match status" value="1"/>
</dbReference>
<dbReference type="AlphaFoldDB" id="A0A445N0Y7"/>
<keyword evidence="6 7" id="KW-0472">Membrane</keyword>
<keyword evidence="4 7" id="KW-0812">Transmembrane</keyword>
<dbReference type="PANTHER" id="PTHR30151:SF0">
    <property type="entry name" value="ABC TRANSPORTER PERMEASE PROTEIN MJ0413-RELATED"/>
    <property type="match status" value="1"/>
</dbReference>
<evidence type="ECO:0000256" key="4">
    <source>
        <dbReference type="ARBA" id="ARBA00022692"/>
    </source>
</evidence>
<evidence type="ECO:0000256" key="2">
    <source>
        <dbReference type="ARBA" id="ARBA00022448"/>
    </source>
</evidence>
<evidence type="ECO:0000256" key="7">
    <source>
        <dbReference type="RuleBase" id="RU363032"/>
    </source>
</evidence>
<gene>
    <name evidence="9" type="ORF">PITCH_A530005</name>
</gene>